<keyword evidence="3" id="KW-1185">Reference proteome</keyword>
<dbReference type="InterPro" id="IPR002718">
    <property type="entry name" value="OMP_Helicobacter"/>
</dbReference>
<dbReference type="Pfam" id="PF01856">
    <property type="entry name" value="HP_OMP"/>
    <property type="match status" value="1"/>
</dbReference>
<name>I0ELG6_HELC0</name>
<dbReference type="EMBL" id="CP003479">
    <property type="protein sequence ID" value="AFI03785.1"/>
    <property type="molecule type" value="Genomic_DNA"/>
</dbReference>
<dbReference type="KEGG" id="hce:HCW_02520"/>
<evidence type="ECO:0000313" key="3">
    <source>
        <dbReference type="Proteomes" id="UP000005010"/>
    </source>
</evidence>
<proteinExistence type="predicted"/>
<feature type="chain" id="PRO_5003626477" evidence="1">
    <location>
        <begin position="23"/>
        <end position="451"/>
    </location>
</feature>
<sequence length="451" mass="49446">MKTKSITKSMAILSLLNSLLMAEENGFYGELGWIYSHQEYSQNTKTLIPEKVILATNPNGTIPNPFPNEKPLPPSTDTTCTSANSTDCINGESIATQINSLDSLITTLYDLENASKGSGTNGKYQNYNFSSNLLTQNIKTAVQDIINLHNFANNKQDLPYNGANNLSALLANASNAVGVVASYLNKEANAPFSQQIPLQNAPIGTPISVSPKEQAKQVVLSNASSVANNAQNYLNGIISQIQATAQKASIIPTTIPSISSSSSLGNGGPGYGLNVQFGYKWFFGKKKHFGVRTYGTYSYLYSNLQHKNQFKQDIASVGMVGQANNSIYGAGIDFLWNFWEGEGKNQYRTAGILLGTELLGSSWSNENQSYFESQMKYINAHNGHAKMNTSYFQIPVVVGFRANLSKHNGLEFGLKIPLAYNSYFKSHYNGTETTIVYKNLVQFYVNYVVNF</sequence>
<protein>
    <submittedName>
        <fullName evidence="2">Putative outer membrane protein</fullName>
    </submittedName>
</protein>
<dbReference type="HOGENOM" id="CLU_044061_0_0_7"/>
<evidence type="ECO:0000256" key="1">
    <source>
        <dbReference type="SAM" id="SignalP"/>
    </source>
</evidence>
<reference evidence="3" key="1">
    <citation type="submission" date="2012-04" db="EMBL/GenBank/DDBJ databases">
        <title>Complete genome sequence of Helicobacter cetorum strain MIT 00-7128.</title>
        <authorList>
            <person name="Kersulyte D."/>
            <person name="Berg D.E."/>
        </authorList>
    </citation>
    <scope>NUCLEOTIDE SEQUENCE [LARGE SCALE GENOMIC DNA]</scope>
    <source>
        <strain evidence="3">MIT 00-7128</strain>
    </source>
</reference>
<keyword evidence="1" id="KW-0732">Signal</keyword>
<dbReference type="PATRIC" id="fig|182217.3.peg.522"/>
<dbReference type="eggNOG" id="COG3170">
    <property type="taxonomic scope" value="Bacteria"/>
</dbReference>
<accession>I0ELG6</accession>
<dbReference type="AlphaFoldDB" id="I0ELG6"/>
<dbReference type="Proteomes" id="UP000005010">
    <property type="component" value="Chromosome"/>
</dbReference>
<organism evidence="2 3">
    <name type="scientific">Helicobacter cetorum (strain ATCC BAA-429 / MIT 00-7128)</name>
    <dbReference type="NCBI Taxonomy" id="182217"/>
    <lineage>
        <taxon>Bacteria</taxon>
        <taxon>Pseudomonadati</taxon>
        <taxon>Campylobacterota</taxon>
        <taxon>Epsilonproteobacteria</taxon>
        <taxon>Campylobacterales</taxon>
        <taxon>Helicobacteraceae</taxon>
        <taxon>Helicobacter</taxon>
    </lineage>
</organism>
<evidence type="ECO:0000313" key="2">
    <source>
        <dbReference type="EMBL" id="AFI03785.1"/>
    </source>
</evidence>
<dbReference type="PRINTS" id="PR01776">
    <property type="entry name" value="HPOMPFAMILY"/>
</dbReference>
<feature type="signal peptide" evidence="1">
    <location>
        <begin position="1"/>
        <end position="22"/>
    </location>
</feature>
<gene>
    <name evidence="2" type="ordered locus">HCW_02520</name>
</gene>
<dbReference type="RefSeq" id="WP_014660657.1">
    <property type="nucleotide sequence ID" value="NC_017737.1"/>
</dbReference>